<sequence length="83" mass="9547">MNDPFTVHTNHLSLGYPTWASQRRCRSTSVIVFGASRIMACRQHFRRDNRDNSKQDEPLPFFGCIKRSVQSEAIVMTPANLHL</sequence>
<evidence type="ECO:0000313" key="1">
    <source>
        <dbReference type="EMBL" id="KAK4016578.1"/>
    </source>
</evidence>
<dbReference type="EMBL" id="JAOYFB010000005">
    <property type="protein sequence ID" value="KAK4016578.1"/>
    <property type="molecule type" value="Genomic_DNA"/>
</dbReference>
<name>A0ABQ9ZUH5_9CRUS</name>
<gene>
    <name evidence="1" type="ORF">OUZ56_031538</name>
</gene>
<keyword evidence="2" id="KW-1185">Reference proteome</keyword>
<dbReference type="Proteomes" id="UP001234178">
    <property type="component" value="Unassembled WGS sequence"/>
</dbReference>
<reference evidence="1 2" key="1">
    <citation type="journal article" date="2023" name="Nucleic Acids Res.">
        <title>The hologenome of Daphnia magna reveals possible DNA methylation and microbiome-mediated evolution of the host genome.</title>
        <authorList>
            <person name="Chaturvedi A."/>
            <person name="Li X."/>
            <person name="Dhandapani V."/>
            <person name="Marshall H."/>
            <person name="Kissane S."/>
            <person name="Cuenca-Cambronero M."/>
            <person name="Asole G."/>
            <person name="Calvet F."/>
            <person name="Ruiz-Romero M."/>
            <person name="Marangio P."/>
            <person name="Guigo R."/>
            <person name="Rago D."/>
            <person name="Mirbahai L."/>
            <person name="Eastwood N."/>
            <person name="Colbourne J.K."/>
            <person name="Zhou J."/>
            <person name="Mallon E."/>
            <person name="Orsini L."/>
        </authorList>
    </citation>
    <scope>NUCLEOTIDE SEQUENCE [LARGE SCALE GENOMIC DNA]</scope>
    <source>
        <strain evidence="1">LRV0_1</strain>
    </source>
</reference>
<protein>
    <submittedName>
        <fullName evidence="1">Uncharacterized protein</fullName>
    </submittedName>
</protein>
<organism evidence="1 2">
    <name type="scientific">Daphnia magna</name>
    <dbReference type="NCBI Taxonomy" id="35525"/>
    <lineage>
        <taxon>Eukaryota</taxon>
        <taxon>Metazoa</taxon>
        <taxon>Ecdysozoa</taxon>
        <taxon>Arthropoda</taxon>
        <taxon>Crustacea</taxon>
        <taxon>Branchiopoda</taxon>
        <taxon>Diplostraca</taxon>
        <taxon>Cladocera</taxon>
        <taxon>Anomopoda</taxon>
        <taxon>Daphniidae</taxon>
        <taxon>Daphnia</taxon>
    </lineage>
</organism>
<comment type="caution">
    <text evidence="1">The sequence shown here is derived from an EMBL/GenBank/DDBJ whole genome shotgun (WGS) entry which is preliminary data.</text>
</comment>
<accession>A0ABQ9ZUH5</accession>
<proteinExistence type="predicted"/>
<evidence type="ECO:0000313" key="2">
    <source>
        <dbReference type="Proteomes" id="UP001234178"/>
    </source>
</evidence>